<evidence type="ECO:0000256" key="1">
    <source>
        <dbReference type="ARBA" id="ARBA00002684"/>
    </source>
</evidence>
<evidence type="ECO:0000259" key="14">
    <source>
        <dbReference type="Pfam" id="PF00482"/>
    </source>
</evidence>
<dbReference type="Pfam" id="PF00482">
    <property type="entry name" value="T2SSF"/>
    <property type="match status" value="2"/>
</dbReference>
<feature type="transmembrane region" description="Helical" evidence="13">
    <location>
        <begin position="378"/>
        <end position="399"/>
    </location>
</feature>
<evidence type="ECO:0000256" key="8">
    <source>
        <dbReference type="ARBA" id="ARBA00022989"/>
    </source>
</evidence>
<dbReference type="PANTHER" id="PTHR30012">
    <property type="entry name" value="GENERAL SECRETION PATHWAY PROTEIN"/>
    <property type="match status" value="1"/>
</dbReference>
<dbReference type="Gene3D" id="1.20.81.30">
    <property type="entry name" value="Type II secretion system (T2SS), domain F"/>
    <property type="match status" value="2"/>
</dbReference>
<comment type="caution">
    <text evidence="15">The sequence shown here is derived from an EMBL/GenBank/DDBJ whole genome shotgun (WGS) entry which is preliminary data.</text>
</comment>
<dbReference type="Proteomes" id="UP000177583">
    <property type="component" value="Unassembled WGS sequence"/>
</dbReference>
<keyword evidence="6" id="KW-0997">Cell inner membrane</keyword>
<comment type="subcellular location">
    <subcellularLocation>
        <location evidence="2 11">Cell inner membrane</location>
        <topology evidence="2 11">Multi-pass membrane protein</topology>
    </subcellularLocation>
</comment>
<feature type="transmembrane region" description="Helical" evidence="13">
    <location>
        <begin position="172"/>
        <end position="193"/>
    </location>
</feature>
<dbReference type="InterPro" id="IPR003004">
    <property type="entry name" value="GspF/PilC"/>
</dbReference>
<comment type="similarity">
    <text evidence="3 11">Belongs to the GSP F family.</text>
</comment>
<reference evidence="15 16" key="1">
    <citation type="journal article" date="2016" name="Nat. Commun.">
        <title>Thousands of microbial genomes shed light on interconnected biogeochemical processes in an aquifer system.</title>
        <authorList>
            <person name="Anantharaman K."/>
            <person name="Brown C.T."/>
            <person name="Hug L.A."/>
            <person name="Sharon I."/>
            <person name="Castelle C.J."/>
            <person name="Probst A.J."/>
            <person name="Thomas B.C."/>
            <person name="Singh A."/>
            <person name="Wilkins M.J."/>
            <person name="Karaoz U."/>
            <person name="Brodie E.L."/>
            <person name="Williams K.H."/>
            <person name="Hubbard S.S."/>
            <person name="Banfield J.F."/>
        </authorList>
    </citation>
    <scope>NUCLEOTIDE SEQUENCE [LARGE SCALE GENOMIC DNA]</scope>
</reference>
<evidence type="ECO:0000256" key="12">
    <source>
        <dbReference type="SAM" id="Coils"/>
    </source>
</evidence>
<dbReference type="PANTHER" id="PTHR30012:SF0">
    <property type="entry name" value="TYPE II SECRETION SYSTEM PROTEIN F-RELATED"/>
    <property type="match status" value="1"/>
</dbReference>
<feature type="coiled-coil region" evidence="12">
    <location>
        <begin position="146"/>
        <end position="173"/>
    </location>
</feature>
<evidence type="ECO:0000256" key="10">
    <source>
        <dbReference type="ARBA" id="ARBA00030750"/>
    </source>
</evidence>
<dbReference type="InterPro" id="IPR001992">
    <property type="entry name" value="T2SS_GspF/T4SS_PilC_CS"/>
</dbReference>
<evidence type="ECO:0000256" key="3">
    <source>
        <dbReference type="ARBA" id="ARBA00005745"/>
    </source>
</evidence>
<feature type="domain" description="Type II secretion system protein GspF" evidence="14">
    <location>
        <begin position="274"/>
        <end position="397"/>
    </location>
</feature>
<feature type="domain" description="Type II secretion system protein GspF" evidence="14">
    <location>
        <begin position="71"/>
        <end position="194"/>
    </location>
</feature>
<dbReference type="GO" id="GO:0005886">
    <property type="term" value="C:plasma membrane"/>
    <property type="evidence" value="ECO:0007669"/>
    <property type="project" value="UniProtKB-SubCell"/>
</dbReference>
<evidence type="ECO:0000256" key="6">
    <source>
        <dbReference type="ARBA" id="ARBA00022519"/>
    </source>
</evidence>
<evidence type="ECO:0000256" key="11">
    <source>
        <dbReference type="RuleBase" id="RU003923"/>
    </source>
</evidence>
<evidence type="ECO:0000313" key="15">
    <source>
        <dbReference type="EMBL" id="OGH04823.1"/>
    </source>
</evidence>
<keyword evidence="8 13" id="KW-1133">Transmembrane helix</keyword>
<name>A0A1F6H352_9PROT</name>
<organism evidence="15 16">
    <name type="scientific">Candidatus Lambdaproteobacteria bacterium RIFOXYD2_FULL_56_26</name>
    <dbReference type="NCBI Taxonomy" id="1817773"/>
    <lineage>
        <taxon>Bacteria</taxon>
        <taxon>Pseudomonadati</taxon>
        <taxon>Pseudomonadota</taxon>
        <taxon>Candidatus Lambdaproteobacteria</taxon>
    </lineage>
</organism>
<evidence type="ECO:0000256" key="4">
    <source>
        <dbReference type="ARBA" id="ARBA00022448"/>
    </source>
</evidence>
<evidence type="ECO:0000256" key="5">
    <source>
        <dbReference type="ARBA" id="ARBA00022475"/>
    </source>
</evidence>
<dbReference type="InterPro" id="IPR018076">
    <property type="entry name" value="T2SS_GspF_dom"/>
</dbReference>
<evidence type="ECO:0000256" key="9">
    <source>
        <dbReference type="ARBA" id="ARBA00023136"/>
    </source>
</evidence>
<accession>A0A1F6H352</accession>
<feature type="transmembrane region" description="Helical" evidence="13">
    <location>
        <begin position="213"/>
        <end position="239"/>
    </location>
</feature>
<keyword evidence="9 13" id="KW-0472">Membrane</keyword>
<keyword evidence="12" id="KW-0175">Coiled coil</keyword>
<evidence type="ECO:0000256" key="13">
    <source>
        <dbReference type="SAM" id="Phobius"/>
    </source>
</evidence>
<dbReference type="PRINTS" id="PR00812">
    <property type="entry name" value="BCTERIALGSPF"/>
</dbReference>
<dbReference type="FunFam" id="1.20.81.30:FF:000001">
    <property type="entry name" value="Type II secretion system protein F"/>
    <property type="match status" value="1"/>
</dbReference>
<evidence type="ECO:0000313" key="16">
    <source>
        <dbReference type="Proteomes" id="UP000177583"/>
    </source>
</evidence>
<keyword evidence="5" id="KW-1003">Cell membrane</keyword>
<dbReference type="PROSITE" id="PS00874">
    <property type="entry name" value="T2SP_F"/>
    <property type="match status" value="1"/>
</dbReference>
<dbReference type="InterPro" id="IPR042094">
    <property type="entry name" value="T2SS_GspF_sf"/>
</dbReference>
<dbReference type="AlphaFoldDB" id="A0A1F6H352"/>
<sequence>MLALFEYQAVEKGGRNLKGKIDAPNLKQAAARVQSQGLFLVSITQAKAQGQRVRWQFRPRQKVHPRTITAFTRQFSVLAASGIPYDRALDILIQENQDPLFQPLLADIKAEVNEGSSLAAALESRPDDFPKMYAAMVRAGEAGGTLPQVLDELTRYREENEKLANKIQNAMIYPAIMAVLAMAIIVFMMTFILPKITPIFSQFDVALPLPTRIVIFFSELLSNHYLLVVLALGTAVWAARTWVKTPKGELGRDKLLLKLPVVGKLVSEMVLYRFCKTLGTLLSSGVELKEGLGILKGVMGNRVFEDPFDELIQDIANRGMDLSAALKKTGLFPSSVVQMVRVGEEGDQLEAMLGKVAQSRQQEVSFSVERLVSVLEPFMILVMAGMVGFIVLAVMLPLFQLNQLL</sequence>
<gene>
    <name evidence="15" type="ORF">A2557_07505</name>
</gene>
<keyword evidence="4 11" id="KW-0813">Transport</keyword>
<evidence type="ECO:0000256" key="7">
    <source>
        <dbReference type="ARBA" id="ARBA00022692"/>
    </source>
</evidence>
<proteinExistence type="inferred from homology"/>
<evidence type="ECO:0000256" key="2">
    <source>
        <dbReference type="ARBA" id="ARBA00004429"/>
    </source>
</evidence>
<protein>
    <recommendedName>
        <fullName evidence="10">General secretion pathway protein F</fullName>
    </recommendedName>
</protein>
<comment type="function">
    <text evidence="1">Component of the type II secretion system inner membrane complex required for the energy-dependent secretion of extracellular factors such as proteases and toxins from the periplasm.</text>
</comment>
<dbReference type="GO" id="GO:0015628">
    <property type="term" value="P:protein secretion by the type II secretion system"/>
    <property type="evidence" value="ECO:0007669"/>
    <property type="project" value="TreeGrafter"/>
</dbReference>
<keyword evidence="7 11" id="KW-0812">Transmembrane</keyword>
<dbReference type="EMBL" id="MFNF01000001">
    <property type="protein sequence ID" value="OGH04823.1"/>
    <property type="molecule type" value="Genomic_DNA"/>
</dbReference>